<evidence type="ECO:0000256" key="3">
    <source>
        <dbReference type="ARBA" id="ARBA00018886"/>
    </source>
</evidence>
<dbReference type="InterPro" id="IPR012259">
    <property type="entry name" value="DHFR"/>
</dbReference>
<name>A0AAD5PA58_9FUNG</name>
<comment type="caution">
    <text evidence="8">The sequence shown here is derived from an EMBL/GenBank/DDBJ whole genome shotgun (WGS) entry which is preliminary data.</text>
</comment>
<evidence type="ECO:0000313" key="8">
    <source>
        <dbReference type="EMBL" id="KAI9248206.1"/>
    </source>
</evidence>
<dbReference type="Proteomes" id="UP001209540">
    <property type="component" value="Unassembled WGS sequence"/>
</dbReference>
<dbReference type="InterPro" id="IPR001796">
    <property type="entry name" value="DHFR_dom"/>
</dbReference>
<keyword evidence="5" id="KW-0521">NADP</keyword>
<dbReference type="AlphaFoldDB" id="A0AAD5PA58"/>
<organism evidence="8 9">
    <name type="scientific">Phascolomyces articulosus</name>
    <dbReference type="NCBI Taxonomy" id="60185"/>
    <lineage>
        <taxon>Eukaryota</taxon>
        <taxon>Fungi</taxon>
        <taxon>Fungi incertae sedis</taxon>
        <taxon>Mucoromycota</taxon>
        <taxon>Mucoromycotina</taxon>
        <taxon>Mucoromycetes</taxon>
        <taxon>Mucorales</taxon>
        <taxon>Lichtheimiaceae</taxon>
        <taxon>Phascolomyces</taxon>
    </lineage>
</organism>
<accession>A0AAD5PA58</accession>
<evidence type="ECO:0000256" key="2">
    <source>
        <dbReference type="ARBA" id="ARBA00012856"/>
    </source>
</evidence>
<keyword evidence="6" id="KW-0560">Oxidoreductase</keyword>
<gene>
    <name evidence="8" type="ORF">BDA99DRAFT_446410</name>
</gene>
<dbReference type="GO" id="GO:0006730">
    <property type="term" value="P:one-carbon metabolic process"/>
    <property type="evidence" value="ECO:0007669"/>
    <property type="project" value="UniProtKB-KW"/>
</dbReference>
<dbReference type="EMBL" id="JAIXMP010000039">
    <property type="protein sequence ID" value="KAI9248206.1"/>
    <property type="molecule type" value="Genomic_DNA"/>
</dbReference>
<dbReference type="GO" id="GO:0046655">
    <property type="term" value="P:folic acid metabolic process"/>
    <property type="evidence" value="ECO:0007669"/>
    <property type="project" value="TreeGrafter"/>
</dbReference>
<protein>
    <recommendedName>
        <fullName evidence="3">Dihydrofolate reductase</fullName>
        <ecNumber evidence="2">1.5.1.3</ecNumber>
    </recommendedName>
</protein>
<evidence type="ECO:0000256" key="6">
    <source>
        <dbReference type="ARBA" id="ARBA00023002"/>
    </source>
</evidence>
<dbReference type="GO" id="GO:0005739">
    <property type="term" value="C:mitochondrion"/>
    <property type="evidence" value="ECO:0007669"/>
    <property type="project" value="TreeGrafter"/>
</dbReference>
<proteinExistence type="predicted"/>
<dbReference type="CDD" id="cd00209">
    <property type="entry name" value="DHFR"/>
    <property type="match status" value="1"/>
</dbReference>
<evidence type="ECO:0000256" key="4">
    <source>
        <dbReference type="ARBA" id="ARBA00022563"/>
    </source>
</evidence>
<dbReference type="SUPFAM" id="SSF53597">
    <property type="entry name" value="Dihydrofolate reductase-like"/>
    <property type="match status" value="1"/>
</dbReference>
<evidence type="ECO:0000256" key="5">
    <source>
        <dbReference type="ARBA" id="ARBA00022857"/>
    </source>
</evidence>
<dbReference type="GO" id="GO:0004146">
    <property type="term" value="F:dihydrofolate reductase activity"/>
    <property type="evidence" value="ECO:0007669"/>
    <property type="project" value="UniProtKB-EC"/>
</dbReference>
<evidence type="ECO:0000313" key="9">
    <source>
        <dbReference type="Proteomes" id="UP001209540"/>
    </source>
</evidence>
<evidence type="ECO:0000259" key="7">
    <source>
        <dbReference type="PROSITE" id="PS51330"/>
    </source>
</evidence>
<reference evidence="8" key="1">
    <citation type="journal article" date="2022" name="IScience">
        <title>Evolution of zygomycete secretomes and the origins of terrestrial fungal ecologies.</title>
        <authorList>
            <person name="Chang Y."/>
            <person name="Wang Y."/>
            <person name="Mondo S."/>
            <person name="Ahrendt S."/>
            <person name="Andreopoulos W."/>
            <person name="Barry K."/>
            <person name="Beard J."/>
            <person name="Benny G.L."/>
            <person name="Blankenship S."/>
            <person name="Bonito G."/>
            <person name="Cuomo C."/>
            <person name="Desiro A."/>
            <person name="Gervers K.A."/>
            <person name="Hundley H."/>
            <person name="Kuo A."/>
            <person name="LaButti K."/>
            <person name="Lang B.F."/>
            <person name="Lipzen A."/>
            <person name="O'Donnell K."/>
            <person name="Pangilinan J."/>
            <person name="Reynolds N."/>
            <person name="Sandor L."/>
            <person name="Smith M.E."/>
            <person name="Tsang A."/>
            <person name="Grigoriev I.V."/>
            <person name="Stajich J.E."/>
            <person name="Spatafora J.W."/>
        </authorList>
    </citation>
    <scope>NUCLEOTIDE SEQUENCE</scope>
    <source>
        <strain evidence="8">RSA 2281</strain>
    </source>
</reference>
<keyword evidence="9" id="KW-1185">Reference proteome</keyword>
<keyword evidence="4" id="KW-0554">One-carbon metabolism</keyword>
<comment type="pathway">
    <text evidence="1">Cofactor biosynthesis; tetrahydrofolate biosynthesis; 5,6,7,8-tetrahydrofolate from 7,8-dihydrofolate: step 1/1.</text>
</comment>
<dbReference type="Pfam" id="PF00186">
    <property type="entry name" value="DHFR_1"/>
    <property type="match status" value="1"/>
</dbReference>
<dbReference type="InterPro" id="IPR024072">
    <property type="entry name" value="DHFR-like_dom_sf"/>
</dbReference>
<dbReference type="EC" id="1.5.1.3" evidence="2"/>
<dbReference type="PANTHER" id="PTHR48069:SF3">
    <property type="entry name" value="DIHYDROFOLATE REDUCTASE"/>
    <property type="match status" value="1"/>
</dbReference>
<sequence>MAAAIATTWGIGKEQDLPWKIPVDSEYLEQITSKAYYNDTAATKTISNDRPWHNAVIMGRLSWESIPMKNGPMPNRFNIVISRNPSYKMAPYPHTSLATSVHEALEQANTLMKETQGRVFVLGGGQIYEQAMDLCTHVLLTRIHDPKEKVVCDSFMPPVNISLFAQASHQELEAFVQQPVPKGKQICDELEYEFLLYVRRSSSSDDVVIVDQDKKENL</sequence>
<dbReference type="GO" id="GO:0050661">
    <property type="term" value="F:NADP binding"/>
    <property type="evidence" value="ECO:0007669"/>
    <property type="project" value="InterPro"/>
</dbReference>
<dbReference type="GO" id="GO:0046452">
    <property type="term" value="P:dihydrofolate metabolic process"/>
    <property type="evidence" value="ECO:0007669"/>
    <property type="project" value="TreeGrafter"/>
</dbReference>
<dbReference type="Gene3D" id="3.40.430.10">
    <property type="entry name" value="Dihydrofolate Reductase, subunit A"/>
    <property type="match status" value="1"/>
</dbReference>
<dbReference type="PANTHER" id="PTHR48069">
    <property type="entry name" value="DIHYDROFOLATE REDUCTASE"/>
    <property type="match status" value="1"/>
</dbReference>
<dbReference type="GO" id="GO:0046654">
    <property type="term" value="P:tetrahydrofolate biosynthetic process"/>
    <property type="evidence" value="ECO:0007669"/>
    <property type="project" value="InterPro"/>
</dbReference>
<dbReference type="PROSITE" id="PS51330">
    <property type="entry name" value="DHFR_2"/>
    <property type="match status" value="1"/>
</dbReference>
<evidence type="ECO:0000256" key="1">
    <source>
        <dbReference type="ARBA" id="ARBA00004903"/>
    </source>
</evidence>
<reference evidence="8" key="2">
    <citation type="submission" date="2023-02" db="EMBL/GenBank/DDBJ databases">
        <authorList>
            <consortium name="DOE Joint Genome Institute"/>
            <person name="Mondo S.J."/>
            <person name="Chang Y."/>
            <person name="Wang Y."/>
            <person name="Ahrendt S."/>
            <person name="Andreopoulos W."/>
            <person name="Barry K."/>
            <person name="Beard J."/>
            <person name="Benny G.L."/>
            <person name="Blankenship S."/>
            <person name="Bonito G."/>
            <person name="Cuomo C."/>
            <person name="Desiro A."/>
            <person name="Gervers K.A."/>
            <person name="Hundley H."/>
            <person name="Kuo A."/>
            <person name="LaButti K."/>
            <person name="Lang B.F."/>
            <person name="Lipzen A."/>
            <person name="O'Donnell K."/>
            <person name="Pangilinan J."/>
            <person name="Reynolds N."/>
            <person name="Sandor L."/>
            <person name="Smith M.W."/>
            <person name="Tsang A."/>
            <person name="Grigoriev I.V."/>
            <person name="Stajich J.E."/>
            <person name="Spatafora J.W."/>
        </authorList>
    </citation>
    <scope>NUCLEOTIDE SEQUENCE</scope>
    <source>
        <strain evidence="8">RSA 2281</strain>
    </source>
</reference>
<feature type="domain" description="DHFR" evidence="7">
    <location>
        <begin position="1"/>
        <end position="199"/>
    </location>
</feature>
<dbReference type="PRINTS" id="PR00070">
    <property type="entry name" value="DHFR"/>
</dbReference>